<keyword evidence="2" id="KW-1185">Reference proteome</keyword>
<evidence type="ECO:0000313" key="2">
    <source>
        <dbReference type="Proteomes" id="UP000094256"/>
    </source>
</evidence>
<dbReference type="EMBL" id="CP014168">
    <property type="protein sequence ID" value="AOH85727.1"/>
    <property type="molecule type" value="Genomic_DNA"/>
</dbReference>
<dbReference type="OrthoDB" id="7569231at2"/>
<reference evidence="1 2" key="1">
    <citation type="submission" date="2016-01" db="EMBL/GenBank/DDBJ databases">
        <title>Complete genome and mega plasmid sequence of Sphingomonas panacis DCY99 elicits systemic resistance in rice to Xanthomonas oryzae.</title>
        <authorList>
            <person name="Kim Y.J."/>
            <person name="Yang D.C."/>
            <person name="Sing P."/>
        </authorList>
    </citation>
    <scope>NUCLEOTIDE SEQUENCE [LARGE SCALE GENOMIC DNA]</scope>
    <source>
        <strain evidence="1 2">DCY99</strain>
    </source>
</reference>
<dbReference type="InterPro" id="IPR021508">
    <property type="entry name" value="Gp17-like"/>
</dbReference>
<name>A0A1B3ZE72_9SPHN</name>
<evidence type="ECO:0000313" key="1">
    <source>
        <dbReference type="EMBL" id="AOH85727.1"/>
    </source>
</evidence>
<proteinExistence type="predicted"/>
<organism evidence="1 2">
    <name type="scientific">Sphingomonas panacis</name>
    <dbReference type="NCBI Taxonomy" id="1560345"/>
    <lineage>
        <taxon>Bacteria</taxon>
        <taxon>Pseudomonadati</taxon>
        <taxon>Pseudomonadota</taxon>
        <taxon>Alphaproteobacteria</taxon>
        <taxon>Sphingomonadales</taxon>
        <taxon>Sphingomonadaceae</taxon>
        <taxon>Sphingomonas</taxon>
    </lineage>
</organism>
<dbReference type="RefSeq" id="WP_069206257.1">
    <property type="nucleotide sequence ID" value="NZ_CP014168.1"/>
</dbReference>
<gene>
    <name evidence="1" type="ORF">AWL63_19045</name>
</gene>
<dbReference type="Proteomes" id="UP000094256">
    <property type="component" value="Chromosome"/>
</dbReference>
<dbReference type="Pfam" id="PF11367">
    <property type="entry name" value="Tail_completion_gp17"/>
    <property type="match status" value="1"/>
</dbReference>
<accession>A0A1B3ZE72</accession>
<dbReference type="Gene3D" id="3.30.2000.30">
    <property type="match status" value="1"/>
</dbReference>
<evidence type="ECO:0008006" key="3">
    <source>
        <dbReference type="Google" id="ProtNLM"/>
    </source>
</evidence>
<dbReference type="KEGG" id="span:AWL63_19045"/>
<dbReference type="AlphaFoldDB" id="A0A1B3ZE72"/>
<protein>
    <recommendedName>
        <fullName evidence="3">DUF3168 domain-containing protein</fullName>
    </recommendedName>
</protein>
<dbReference type="STRING" id="1560345.AWL63_19045"/>
<sequence>MTSATAACEIMAYEQLDAGIAGASVFQDVPDDAPLPLIIIGDMESTPFASTDDPDRRITLTLVVVTEGDERAPCCDLQDQIETILAGQSFLVDGWNLHVSLESSDAALSDDGSGYVGTTILTILAFRED</sequence>
<dbReference type="InterPro" id="IPR053745">
    <property type="entry name" value="Viral_Tail_Comp_sf"/>
</dbReference>